<dbReference type="EMBL" id="ASPP01020850">
    <property type="protein sequence ID" value="ETO13071.1"/>
    <property type="molecule type" value="Genomic_DNA"/>
</dbReference>
<evidence type="ECO:0000313" key="1">
    <source>
        <dbReference type="EMBL" id="ETO13071.1"/>
    </source>
</evidence>
<accession>X6MHC2</accession>
<reference evidence="1 2" key="1">
    <citation type="journal article" date="2013" name="Curr. Biol.">
        <title>The Genome of the Foraminiferan Reticulomyxa filosa.</title>
        <authorList>
            <person name="Glockner G."/>
            <person name="Hulsmann N."/>
            <person name="Schleicher M."/>
            <person name="Noegel A.A."/>
            <person name="Eichinger L."/>
            <person name="Gallinger C."/>
            <person name="Pawlowski J."/>
            <person name="Sierra R."/>
            <person name="Euteneuer U."/>
            <person name="Pillet L."/>
            <person name="Moustafa A."/>
            <person name="Platzer M."/>
            <person name="Groth M."/>
            <person name="Szafranski K."/>
            <person name="Schliwa M."/>
        </authorList>
    </citation>
    <scope>NUCLEOTIDE SEQUENCE [LARGE SCALE GENOMIC DNA]</scope>
</reference>
<evidence type="ECO:0000313" key="2">
    <source>
        <dbReference type="Proteomes" id="UP000023152"/>
    </source>
</evidence>
<name>X6MHC2_RETFI</name>
<comment type="caution">
    <text evidence="1">The sequence shown here is derived from an EMBL/GenBank/DDBJ whole genome shotgun (WGS) entry which is preliminary data.</text>
</comment>
<organism evidence="1 2">
    <name type="scientific">Reticulomyxa filosa</name>
    <dbReference type="NCBI Taxonomy" id="46433"/>
    <lineage>
        <taxon>Eukaryota</taxon>
        <taxon>Sar</taxon>
        <taxon>Rhizaria</taxon>
        <taxon>Retaria</taxon>
        <taxon>Foraminifera</taxon>
        <taxon>Monothalamids</taxon>
        <taxon>Reticulomyxidae</taxon>
        <taxon>Reticulomyxa</taxon>
    </lineage>
</organism>
<protein>
    <submittedName>
        <fullName evidence="1">Uncharacterized protein</fullName>
    </submittedName>
</protein>
<dbReference type="Proteomes" id="UP000023152">
    <property type="component" value="Unassembled WGS sequence"/>
</dbReference>
<keyword evidence="2" id="KW-1185">Reference proteome</keyword>
<dbReference type="OrthoDB" id="8191594at2759"/>
<dbReference type="AlphaFoldDB" id="X6MHC2"/>
<gene>
    <name evidence="1" type="ORF">RFI_24304</name>
</gene>
<proteinExistence type="predicted"/>
<sequence length="324" mass="37556">MEGLQKKHKIQCQSLAKRLHSSPAWNNLLKFQNLNGLYFDILSEHHYWFVLTLLCYQFSMYGNAIDHICFNTSTEENFPLFAHKVKAAIAAGMSWVAVDQKTDLVVGFTMSHDVLVANSFKSAPNPLASPFQQLQKQINSKALQSMPHLSNLIFDENLKLSLQQHLFILFYFFLGIKYGEIGVYGVVTLASEFVDQKLGQLLGLLQLTTYCHLDYRMGFTINASPESHQLTFGGTRTFFPYKLFDFSRLKFPEGNKCKSMDDVYLELHTKHGYTKEYVDYVKRNSQVMITYIIFRGPEWWLGYANVFPYFKHVIQETFPHFTKL</sequence>